<dbReference type="InterPro" id="IPR006849">
    <property type="entry name" value="Elp1"/>
</dbReference>
<dbReference type="FunCoup" id="A0A1D2VMI0">
    <property type="interactions" value="1079"/>
</dbReference>
<protein>
    <submittedName>
        <fullName evidence="12">IkappaB kinase complex, IKAP component</fullName>
    </submittedName>
</protein>
<dbReference type="Pfam" id="PF23878">
    <property type="entry name" value="TPR_ELP1"/>
    <property type="match status" value="1"/>
</dbReference>
<keyword evidence="12" id="KW-0418">Kinase</keyword>
<evidence type="ECO:0000259" key="8">
    <source>
        <dbReference type="Pfam" id="PF23797"/>
    </source>
</evidence>
<dbReference type="InterPro" id="IPR056169">
    <property type="entry name" value="HB_ELP1"/>
</dbReference>
<feature type="domain" description="ELP1 first N-terminal beta-propeller" evidence="7">
    <location>
        <begin position="1"/>
        <end position="442"/>
    </location>
</feature>
<keyword evidence="4" id="KW-0963">Cytoplasm</keyword>
<evidence type="ECO:0000313" key="12">
    <source>
        <dbReference type="EMBL" id="ODV62812.1"/>
    </source>
</evidence>
<evidence type="ECO:0000256" key="6">
    <source>
        <dbReference type="SAM" id="MobiDB-lite"/>
    </source>
</evidence>
<evidence type="ECO:0000259" key="9">
    <source>
        <dbReference type="Pfam" id="PF23878"/>
    </source>
</evidence>
<name>A0A1D2VMI0_9ASCO</name>
<dbReference type="PANTHER" id="PTHR12747:SF0">
    <property type="entry name" value="ELONGATOR COMPLEX PROTEIN 1"/>
    <property type="match status" value="1"/>
</dbReference>
<organism evidence="12 13">
    <name type="scientific">Ascoidea rubescens DSM 1968</name>
    <dbReference type="NCBI Taxonomy" id="1344418"/>
    <lineage>
        <taxon>Eukaryota</taxon>
        <taxon>Fungi</taxon>
        <taxon>Dikarya</taxon>
        <taxon>Ascomycota</taxon>
        <taxon>Saccharomycotina</taxon>
        <taxon>Saccharomycetes</taxon>
        <taxon>Ascoideaceae</taxon>
        <taxon>Ascoidea</taxon>
    </lineage>
</organism>
<evidence type="ECO:0000256" key="4">
    <source>
        <dbReference type="ARBA" id="ARBA00022490"/>
    </source>
</evidence>
<dbReference type="GO" id="GO:0005634">
    <property type="term" value="C:nucleus"/>
    <property type="evidence" value="ECO:0007669"/>
    <property type="project" value="EnsemblFungi"/>
</dbReference>
<dbReference type="GO" id="GO:0000049">
    <property type="term" value="F:tRNA binding"/>
    <property type="evidence" value="ECO:0007669"/>
    <property type="project" value="EnsemblFungi"/>
</dbReference>
<gene>
    <name evidence="12" type="ORF">ASCRUDRAFT_74277</name>
</gene>
<dbReference type="InterPro" id="IPR056167">
    <property type="entry name" value="A-sol_ELP1"/>
</dbReference>
<dbReference type="Pfam" id="PF04762">
    <property type="entry name" value="Beta-prop_ELP1_1st"/>
    <property type="match status" value="1"/>
</dbReference>
<evidence type="ECO:0000256" key="1">
    <source>
        <dbReference type="ARBA" id="ARBA00004496"/>
    </source>
</evidence>
<dbReference type="UniPathway" id="UPA00988"/>
<dbReference type="PANTHER" id="PTHR12747">
    <property type="entry name" value="ELONGATOR COMPLEX PROTEIN 1"/>
    <property type="match status" value="1"/>
</dbReference>
<dbReference type="InterPro" id="IPR056164">
    <property type="entry name" value="Beta-prop_ELP1_1st"/>
</dbReference>
<evidence type="ECO:0000313" key="13">
    <source>
        <dbReference type="Proteomes" id="UP000095038"/>
    </source>
</evidence>
<dbReference type="GO" id="GO:0016301">
    <property type="term" value="F:kinase activity"/>
    <property type="evidence" value="ECO:0007669"/>
    <property type="project" value="UniProtKB-KW"/>
</dbReference>
<proteinExistence type="inferred from homology"/>
<dbReference type="GO" id="GO:0033588">
    <property type="term" value="C:elongator holoenzyme complex"/>
    <property type="evidence" value="ECO:0007669"/>
    <property type="project" value="EnsemblFungi"/>
</dbReference>
<dbReference type="Pfam" id="PF23925">
    <property type="entry name" value="A-sol_ELP1"/>
    <property type="match status" value="2"/>
</dbReference>
<dbReference type="GeneID" id="30966260"/>
<dbReference type="OrthoDB" id="40048at2759"/>
<comment type="pathway">
    <text evidence="2">tRNA modification; 5-methoxycarbonylmethyl-2-thiouridine-tRNA biosynthesis.</text>
</comment>
<evidence type="ECO:0000259" key="10">
    <source>
        <dbReference type="Pfam" id="PF23925"/>
    </source>
</evidence>
<dbReference type="InParanoid" id="A0A1D2VMI0"/>
<dbReference type="PIRSF" id="PIRSF017233">
    <property type="entry name" value="IKAP"/>
    <property type="match status" value="1"/>
</dbReference>
<dbReference type="GO" id="GO:0042802">
    <property type="term" value="F:identical protein binding"/>
    <property type="evidence" value="ECO:0007669"/>
    <property type="project" value="EnsemblFungi"/>
</dbReference>
<feature type="domain" description="ELP1 alpha-solenoid" evidence="10">
    <location>
        <begin position="832"/>
        <end position="929"/>
    </location>
</feature>
<accession>A0A1D2VMI0</accession>
<comment type="subcellular location">
    <subcellularLocation>
        <location evidence="1">Cytoplasm</location>
    </subcellularLocation>
</comment>
<feature type="domain" description="ELP1 alpha-solenoid" evidence="10">
    <location>
        <begin position="945"/>
        <end position="1061"/>
    </location>
</feature>
<comment type="similarity">
    <text evidence="3">Belongs to the ELP1/IKA1 family.</text>
</comment>
<feature type="region of interest" description="Disordered" evidence="6">
    <location>
        <begin position="937"/>
        <end position="956"/>
    </location>
</feature>
<keyword evidence="12" id="KW-0808">Transferase</keyword>
<dbReference type="Pfam" id="PF23797">
    <property type="entry name" value="Beta-prop_ELP1_2nd"/>
    <property type="match status" value="1"/>
</dbReference>
<evidence type="ECO:0000256" key="2">
    <source>
        <dbReference type="ARBA" id="ARBA00005043"/>
    </source>
</evidence>
<dbReference type="InterPro" id="IPR056166">
    <property type="entry name" value="TPR_ELP1"/>
</dbReference>
<sequence length="1464" mass="170200">MRNLSCLNQSTIKPISVFAPDLPIIGSSFNSIDDSITVALGPDSNDGTIEIHQFYKNGKSRLLSCFQITDYIDFNNFDNPESNSLLLFNNFIESNQLLLVFANGDVIQITYVNQLDHNAATFDEYDPDSVQIEMFDVECLLNSKIFAAALSNDQETITLIINDYNEVDTDYLDDDYQPTLNLKMILLSRYFEFIISAHLNDKNDLKIEKHLNYVSVGWGKKETQFKGRGMKLVEREILKSLKNSGLSDSDSIRDPTLNVLQNGLPSPFDLNNFSISWRDDCDFFAISTQSQLNLNNKRRIIRIFNREGILQNISEPLDGLEHTLSWKPQSSLIATTQRKFTPTVSQDEDTDYNPVDQNKYDLDLIFIEKNGLKHGSFNLRLPLNTTINSIKWNNNNQILAIQYNNSVQLWTSKNYHWYLKKEFIFDGDQYDDSFITDLLWHDENPLSLLVVFNNKIKIINLAYKFTEGPVCSSNDKGSIAVVDGKRANFTILGDLNVPPPMYQFQYLIPDGNILDIAISKSNEIFAILSNSNQIYIVHKSLNDTDPHSSPNLISNISTSLDYFARQISFINNNHIAVLMNSKFKNDVLIQFIDISNLSNPVLGQTFKKEKQIIIAIKPGLSFDQLTFQTSSGHVYVFDDIENQIITEICTFPEYCSDYQLTKLNPNTPKIENFTSEYDLQDQQNYLNQDDDQYICFGLAKNGKLYLNDDQFTTSITSFKLTETYLIFTTAKHLLKFFHLNAKLLTLKPEDINFENKYIKDDNKKSTNNNSNHFDLNNSKLDKHYDNNIHNFNPNDERIRSIERGSLLVSVIPEKSSVVLQAPRGNLETIYPRIMVLNDIRKQIENKKYASAFLKCKTNRIDFDILYDYNPKLFLENIEYFINQIRKVDNLNLFISCLHEEDVTQTKYKQSLSIDDEAGKKKEDIVNITNKMGTISIQDDKKPNIKDKKENKPPEDSKVNKVCNAILNVLLSEAKYEKEYLRTILTSYACQNPPNLKEAFELISKIKDQDALEKSIEYLCFLQDVNYLYKVSLSYYYINLTLLIAQKSQKDPKEYLPFLNRLYINKELRRKFMIDDYLKNYNSGLNHLYLIYKEKQSNNKDYISEDDINGEIDDYVVNHNLYTEALKLFEYESIRFNEILKYYAEYLYEEHEYIESGLAYELLNDYRNAIESYIMGRAWSKAISIIEHSDDQEDVYERLITLLTEDHRYFDAGKIEYYYRNNLLEACKLYCKEYYFDEAILLVIKENRLELLEVIDDELNDGFGTLLELFSDFKGQINSQLKRLRELRQKKKQDLYVFYTGLGEANGDIPDGVSVAESMASTKESFFTRYTGKTSGTAKTGVSRRTVKNRRREERKKARGKKGTVYEEEYLINSVSRLVERLEKSKRDCNNLLEALIRRKQITKAHSLQKLAKEVILLLQENVGEIYTISEKDRERIDEYGEIYYLPEIAIPQIKDFESKKILDY</sequence>
<evidence type="ECO:0000256" key="5">
    <source>
        <dbReference type="ARBA" id="ARBA00022694"/>
    </source>
</evidence>
<evidence type="ECO:0000259" key="7">
    <source>
        <dbReference type="Pfam" id="PF04762"/>
    </source>
</evidence>
<reference evidence="13" key="1">
    <citation type="submission" date="2016-05" db="EMBL/GenBank/DDBJ databases">
        <title>Comparative genomics of biotechnologically important yeasts.</title>
        <authorList>
            <consortium name="DOE Joint Genome Institute"/>
            <person name="Riley R."/>
            <person name="Haridas S."/>
            <person name="Wolfe K.H."/>
            <person name="Lopes M.R."/>
            <person name="Hittinger C.T."/>
            <person name="Goker M."/>
            <person name="Salamov A."/>
            <person name="Wisecaver J."/>
            <person name="Long T.M."/>
            <person name="Aerts A.L."/>
            <person name="Barry K."/>
            <person name="Choi C."/>
            <person name="Clum A."/>
            <person name="Coughlan A.Y."/>
            <person name="Deshpande S."/>
            <person name="Douglass A.P."/>
            <person name="Hanson S.J."/>
            <person name="Klenk H.-P."/>
            <person name="Labutti K."/>
            <person name="Lapidus A."/>
            <person name="Lindquist E."/>
            <person name="Lipzen A."/>
            <person name="Meier-Kolthoff J.P."/>
            <person name="Ohm R.A."/>
            <person name="Otillar R.P."/>
            <person name="Pangilinan J."/>
            <person name="Peng Y."/>
            <person name="Rokas A."/>
            <person name="Rosa C.A."/>
            <person name="Scheuner C."/>
            <person name="Sibirny A.A."/>
            <person name="Slot J.C."/>
            <person name="Stielow J.B."/>
            <person name="Sun H."/>
            <person name="Kurtzman C.P."/>
            <person name="Blackwell M."/>
            <person name="Grigoriev I.V."/>
            <person name="Jeffries T.W."/>
        </authorList>
    </citation>
    <scope>NUCLEOTIDE SEQUENCE [LARGE SCALE GENOMIC DNA]</scope>
    <source>
        <strain evidence="13">DSM 1968</strain>
    </source>
</reference>
<keyword evidence="5" id="KW-0819">tRNA processing</keyword>
<dbReference type="GO" id="GO:0006357">
    <property type="term" value="P:regulation of transcription by RNA polymerase II"/>
    <property type="evidence" value="ECO:0007669"/>
    <property type="project" value="EnsemblFungi"/>
</dbReference>
<dbReference type="GO" id="GO:0005829">
    <property type="term" value="C:cytosol"/>
    <property type="evidence" value="ECO:0007669"/>
    <property type="project" value="TreeGrafter"/>
</dbReference>
<dbReference type="Pfam" id="PF23936">
    <property type="entry name" value="HB_ELP1"/>
    <property type="match status" value="1"/>
</dbReference>
<dbReference type="EMBL" id="KV454476">
    <property type="protein sequence ID" value="ODV62812.1"/>
    <property type="molecule type" value="Genomic_DNA"/>
</dbReference>
<dbReference type="Proteomes" id="UP000095038">
    <property type="component" value="Unassembled WGS sequence"/>
</dbReference>
<dbReference type="SUPFAM" id="SSF50978">
    <property type="entry name" value="WD40 repeat-like"/>
    <property type="match status" value="1"/>
</dbReference>
<dbReference type="InterPro" id="IPR056165">
    <property type="entry name" value="Beta-prop_ELP1_2nd"/>
</dbReference>
<dbReference type="GO" id="GO:0002926">
    <property type="term" value="P:tRNA wobble base 5-methoxycarbonylmethyl-2-thiouridinylation"/>
    <property type="evidence" value="ECO:0007669"/>
    <property type="project" value="TreeGrafter"/>
</dbReference>
<evidence type="ECO:0000256" key="3">
    <source>
        <dbReference type="ARBA" id="ARBA00006086"/>
    </source>
</evidence>
<feature type="domain" description="ELP1 N-terminal second beta-propeller" evidence="8">
    <location>
        <begin position="481"/>
        <end position="808"/>
    </location>
</feature>
<feature type="domain" description="ELP1 TPR" evidence="9">
    <location>
        <begin position="1113"/>
        <end position="1238"/>
    </location>
</feature>
<evidence type="ECO:0000259" key="11">
    <source>
        <dbReference type="Pfam" id="PF23936"/>
    </source>
</evidence>
<keyword evidence="13" id="KW-1185">Reference proteome</keyword>
<dbReference type="RefSeq" id="XP_020049119.1">
    <property type="nucleotide sequence ID" value="XM_020192624.1"/>
</dbReference>
<dbReference type="STRING" id="1344418.A0A1D2VMI0"/>
<dbReference type="InterPro" id="IPR036322">
    <property type="entry name" value="WD40_repeat_dom_sf"/>
</dbReference>
<feature type="domain" description="ELP1 three-helical bundle" evidence="11">
    <location>
        <begin position="1272"/>
        <end position="1425"/>
    </location>
</feature>